<feature type="compositionally biased region" description="Basic and acidic residues" evidence="1">
    <location>
        <begin position="638"/>
        <end position="649"/>
    </location>
</feature>
<feature type="chain" id="PRO_5026878536" description="Lipid-binding serum glycoprotein C-terminal domain-containing protein" evidence="3">
    <location>
        <begin position="27"/>
        <end position="711"/>
    </location>
</feature>
<evidence type="ECO:0000313" key="5">
    <source>
        <dbReference type="EMBL" id="CAB4294335.1"/>
    </source>
</evidence>
<feature type="domain" description="Lipid-binding serum glycoprotein C-terminal" evidence="4">
    <location>
        <begin position="248"/>
        <end position="446"/>
    </location>
</feature>
<sequence>MGSFTKFMAYAIFFIILSFFLVPTRTQEEGFIYVVISSKGLEFSKDLLIEQVVSSIIPLQLPQIEKSVKIPLVGQVHVVLSNITIYNVDIASSYVETSDSDNVDASVQVECMEVGVTLVLNGQEGALKLSVLECGCYVKDISIKLDGGASWLYKGLVDSFDGQIVSAVQDNISKKIREGIMKLDSLLQSLPKQIALDDIAALNVTFVGNPVLSNSSIEFQINGLFMAPNDDFASNLYNKGALDPVPFNAPAKMVEIPLHENVFSSVSLVFLNENYMQWVINKTPDMSLLNTAGWKYIVPQLYKQYPNEDMELNIYVSSPLIMTVVNNGINITFYSDVTISVMDSDEVIPVAWISLENHASCSPDIMINKLASTIKLNHVTAYLKSKIGNLHMHLVQAVLSTILKTVVVQYVNLYLWKGLPLPLPHEFTLYNSKIVSINSRLMIFSDVAIAEQSPTSVSRVLDKITIVVAPNTNTNTNYKHSSGNAEETSLSRYHDSLKQLDKLDFMKAAKIFFTGRPSKKKFGLDFHLVQLFFACMPSLAVYLVAQYARCEIRRMEACIYISCSFLDCMPLNWRRKRRKKKEEAIAKEKEIELNAAEEKEVESNPELLEVRVRLHKLEETLKEIVVESKKQMNSGQTKAHEGGNEKKVTEASSHSSLESSKPVEKYPLSKQDSVEPRPALSKERAVGQQPVPNANSQDQEGKTPASEDAER</sequence>
<protein>
    <recommendedName>
        <fullName evidence="4">Lipid-binding serum glycoprotein C-terminal domain-containing protein</fullName>
    </recommendedName>
</protein>
<dbReference type="InterPro" id="IPR045897">
    <property type="entry name" value="BPI/LBP_pln"/>
</dbReference>
<dbReference type="PANTHER" id="PTHR46801">
    <property type="entry name" value="OS06G0309200 PROTEIN"/>
    <property type="match status" value="1"/>
</dbReference>
<keyword evidence="2" id="KW-0812">Transmembrane</keyword>
<dbReference type="EMBL" id="CAEKKB010000001">
    <property type="protein sequence ID" value="CAB4294335.1"/>
    <property type="molecule type" value="Genomic_DNA"/>
</dbReference>
<evidence type="ECO:0000256" key="3">
    <source>
        <dbReference type="SAM" id="SignalP"/>
    </source>
</evidence>
<dbReference type="Gene3D" id="3.15.10.10">
    <property type="entry name" value="Bactericidal permeability-increasing protein, domain 1"/>
    <property type="match status" value="1"/>
</dbReference>
<dbReference type="Gene3D" id="3.15.20.10">
    <property type="entry name" value="Bactericidal permeability-increasing protein, domain 2"/>
    <property type="match status" value="1"/>
</dbReference>
<proteinExistence type="predicted"/>
<keyword evidence="2" id="KW-1133">Transmembrane helix</keyword>
<evidence type="ECO:0000313" key="6">
    <source>
        <dbReference type="Proteomes" id="UP000507245"/>
    </source>
</evidence>
<dbReference type="PANTHER" id="PTHR46801:SF2">
    <property type="entry name" value="LIPOPOLYSACCHARIDE-BINDING PROTEIN"/>
    <property type="match status" value="1"/>
</dbReference>
<name>A0A6J5W3F6_PRUAR</name>
<dbReference type="Proteomes" id="UP000507245">
    <property type="component" value="Unassembled WGS sequence"/>
</dbReference>
<dbReference type="SMART" id="SM00329">
    <property type="entry name" value="BPI2"/>
    <property type="match status" value="1"/>
</dbReference>
<keyword evidence="6" id="KW-1185">Reference proteome</keyword>
<evidence type="ECO:0000256" key="2">
    <source>
        <dbReference type="SAM" id="Phobius"/>
    </source>
</evidence>
<dbReference type="OrthoDB" id="10255543at2759"/>
<dbReference type="InterPro" id="IPR017942">
    <property type="entry name" value="Lipid-bd_serum_glycop_N"/>
</dbReference>
<keyword evidence="3" id="KW-0732">Signal</keyword>
<dbReference type="InterPro" id="IPR017943">
    <property type="entry name" value="Bactericidal_perm-incr_a/b_dom"/>
</dbReference>
<dbReference type="Pfam" id="PF01273">
    <property type="entry name" value="LBP_BPI_CETP"/>
    <property type="match status" value="2"/>
</dbReference>
<keyword evidence="2" id="KW-0472">Membrane</keyword>
<dbReference type="Pfam" id="PF02886">
    <property type="entry name" value="LBP_BPI_CETP_C"/>
    <property type="match status" value="1"/>
</dbReference>
<feature type="compositionally biased region" description="Basic and acidic residues" evidence="1">
    <location>
        <begin position="672"/>
        <end position="685"/>
    </location>
</feature>
<dbReference type="AlphaFoldDB" id="A0A6J5W3F6"/>
<dbReference type="SUPFAM" id="SSF55394">
    <property type="entry name" value="Bactericidal permeability-increasing protein, BPI"/>
    <property type="match status" value="2"/>
</dbReference>
<reference evidence="6" key="1">
    <citation type="journal article" date="2020" name="Genome Biol.">
        <title>Gamete binning: chromosome-level and haplotype-resolved genome assembly enabled by high-throughput single-cell sequencing of gamete genomes.</title>
        <authorList>
            <person name="Campoy J.A."/>
            <person name="Sun H."/>
            <person name="Goel M."/>
            <person name="Jiao W.-B."/>
            <person name="Folz-Donahue K."/>
            <person name="Wang N."/>
            <person name="Rubio M."/>
            <person name="Liu C."/>
            <person name="Kukat C."/>
            <person name="Ruiz D."/>
            <person name="Huettel B."/>
            <person name="Schneeberger K."/>
        </authorList>
    </citation>
    <scope>NUCLEOTIDE SEQUENCE [LARGE SCALE GENOMIC DNA]</scope>
    <source>
        <strain evidence="6">cv. Rojo Pasion</strain>
    </source>
</reference>
<dbReference type="InterPro" id="IPR001124">
    <property type="entry name" value="Lipid-bd_serum_glycop_C"/>
</dbReference>
<organism evidence="5 6">
    <name type="scientific">Prunus armeniaca</name>
    <name type="common">Apricot</name>
    <name type="synonym">Armeniaca vulgaris</name>
    <dbReference type="NCBI Taxonomy" id="36596"/>
    <lineage>
        <taxon>Eukaryota</taxon>
        <taxon>Viridiplantae</taxon>
        <taxon>Streptophyta</taxon>
        <taxon>Embryophyta</taxon>
        <taxon>Tracheophyta</taxon>
        <taxon>Spermatophyta</taxon>
        <taxon>Magnoliopsida</taxon>
        <taxon>eudicotyledons</taxon>
        <taxon>Gunneridae</taxon>
        <taxon>Pentapetalae</taxon>
        <taxon>rosids</taxon>
        <taxon>fabids</taxon>
        <taxon>Rosales</taxon>
        <taxon>Rosaceae</taxon>
        <taxon>Amygdaloideae</taxon>
        <taxon>Amygdaleae</taxon>
        <taxon>Prunus</taxon>
    </lineage>
</organism>
<feature type="region of interest" description="Disordered" evidence="1">
    <location>
        <begin position="628"/>
        <end position="711"/>
    </location>
</feature>
<gene>
    <name evidence="5" type="ORF">ORAREDHAP_LOCUS4619</name>
</gene>
<evidence type="ECO:0000259" key="4">
    <source>
        <dbReference type="SMART" id="SM00329"/>
    </source>
</evidence>
<accession>A0A6J5W3F6</accession>
<feature type="transmembrane region" description="Helical" evidence="2">
    <location>
        <begin position="526"/>
        <end position="545"/>
    </location>
</feature>
<dbReference type="GO" id="GO:0008289">
    <property type="term" value="F:lipid binding"/>
    <property type="evidence" value="ECO:0007669"/>
    <property type="project" value="InterPro"/>
</dbReference>
<evidence type="ECO:0000256" key="1">
    <source>
        <dbReference type="SAM" id="MobiDB-lite"/>
    </source>
</evidence>
<feature type="signal peptide" evidence="3">
    <location>
        <begin position="1"/>
        <end position="26"/>
    </location>
</feature>